<dbReference type="EMBL" id="CP074371">
    <property type="protein sequence ID" value="QVI22020.1"/>
    <property type="molecule type" value="Genomic_DNA"/>
</dbReference>
<proteinExistence type="predicted"/>
<evidence type="ECO:0000313" key="2">
    <source>
        <dbReference type="EMBL" id="QVI22020.1"/>
    </source>
</evidence>
<name>A0ABX8CU47_9NOCA</name>
<dbReference type="SUPFAM" id="SSF46785">
    <property type="entry name" value="Winged helix' DNA-binding domain"/>
    <property type="match status" value="1"/>
</dbReference>
<reference evidence="2 3" key="1">
    <citation type="submission" date="2021-04" db="EMBL/GenBank/DDBJ databases">
        <title>Nocardia tengchongensis.</title>
        <authorList>
            <person name="Zhuang k."/>
            <person name="Ran Y."/>
            <person name="Li W."/>
        </authorList>
    </citation>
    <scope>NUCLEOTIDE SEQUENCE [LARGE SCALE GENOMIC DNA]</scope>
    <source>
        <strain evidence="2 3">CFH S0057</strain>
    </source>
</reference>
<organism evidence="2 3">
    <name type="scientific">Nocardia tengchongensis</name>
    <dbReference type="NCBI Taxonomy" id="2055889"/>
    <lineage>
        <taxon>Bacteria</taxon>
        <taxon>Bacillati</taxon>
        <taxon>Actinomycetota</taxon>
        <taxon>Actinomycetes</taxon>
        <taxon>Mycobacteriales</taxon>
        <taxon>Nocardiaceae</taxon>
        <taxon>Nocardia</taxon>
    </lineage>
</organism>
<evidence type="ECO:0000313" key="3">
    <source>
        <dbReference type="Proteomes" id="UP000683310"/>
    </source>
</evidence>
<sequence length="78" mass="8299">MATGSMAEAAVLGVLASGGMLTASQISERAQIAGWSTRRAIGQLESRGLVVPSPHASRWSITPRGRAAWATKFRRYAQ</sequence>
<dbReference type="Pfam" id="PF12802">
    <property type="entry name" value="MarR_2"/>
    <property type="match status" value="1"/>
</dbReference>
<accession>A0ABX8CU47</accession>
<keyword evidence="3" id="KW-1185">Reference proteome</keyword>
<gene>
    <name evidence="2" type="ORF">KHQ06_02355</name>
</gene>
<dbReference type="InterPro" id="IPR000835">
    <property type="entry name" value="HTH_MarR-typ"/>
</dbReference>
<protein>
    <submittedName>
        <fullName evidence="2">MarR family transcriptional regulator</fullName>
    </submittedName>
</protein>
<dbReference type="Gene3D" id="1.10.10.10">
    <property type="entry name" value="Winged helix-like DNA-binding domain superfamily/Winged helix DNA-binding domain"/>
    <property type="match status" value="1"/>
</dbReference>
<dbReference type="Proteomes" id="UP000683310">
    <property type="component" value="Chromosome"/>
</dbReference>
<feature type="domain" description="HTH marR-type" evidence="1">
    <location>
        <begin position="7"/>
        <end position="58"/>
    </location>
</feature>
<dbReference type="InterPro" id="IPR036390">
    <property type="entry name" value="WH_DNA-bd_sf"/>
</dbReference>
<dbReference type="InterPro" id="IPR036388">
    <property type="entry name" value="WH-like_DNA-bd_sf"/>
</dbReference>
<evidence type="ECO:0000259" key="1">
    <source>
        <dbReference type="Pfam" id="PF12802"/>
    </source>
</evidence>